<dbReference type="EMBL" id="NNRN01000052">
    <property type="protein sequence ID" value="OYR28029.1"/>
    <property type="molecule type" value="Genomic_DNA"/>
</dbReference>
<comment type="caution">
    <text evidence="1">The sequence shown here is derived from an EMBL/GenBank/DDBJ whole genome shotgun (WGS) entry which is preliminary data.</text>
</comment>
<sequence length="38" mass="4197">MAACMWLAADDSSSNPQRSSKAPVFRRFCYSARTACLP</sequence>
<dbReference type="AlphaFoldDB" id="A0A256GLS0"/>
<reference evidence="1 2" key="1">
    <citation type="submission" date="2017-07" db="EMBL/GenBank/DDBJ databases">
        <title>Draft genome of Ochrobactrum lupini type strain LUP21.</title>
        <authorList>
            <person name="Krzyzanowska D.M."/>
            <person name="Jafra S."/>
        </authorList>
    </citation>
    <scope>NUCLEOTIDE SEQUENCE [LARGE SCALE GENOMIC DNA]</scope>
    <source>
        <strain evidence="1 2">LUP21</strain>
    </source>
</reference>
<organism evidence="1 2">
    <name type="scientific">Brucella lupini</name>
    <dbReference type="NCBI Taxonomy" id="255457"/>
    <lineage>
        <taxon>Bacteria</taxon>
        <taxon>Pseudomonadati</taxon>
        <taxon>Pseudomonadota</taxon>
        <taxon>Alphaproteobacteria</taxon>
        <taxon>Hyphomicrobiales</taxon>
        <taxon>Brucellaceae</taxon>
        <taxon>Brucella/Ochrobactrum group</taxon>
        <taxon>Brucella</taxon>
    </lineage>
</organism>
<name>A0A256GLS0_9HYPH</name>
<evidence type="ECO:0000313" key="1">
    <source>
        <dbReference type="EMBL" id="OYR28029.1"/>
    </source>
</evidence>
<protein>
    <submittedName>
        <fullName evidence="1">Uncharacterized protein</fullName>
    </submittedName>
</protein>
<evidence type="ECO:0000313" key="2">
    <source>
        <dbReference type="Proteomes" id="UP000216363"/>
    </source>
</evidence>
<dbReference type="Proteomes" id="UP000216363">
    <property type="component" value="Unassembled WGS sequence"/>
</dbReference>
<gene>
    <name evidence="1" type="ORF">CES86_3027</name>
</gene>
<accession>A0A256GLS0</accession>
<proteinExistence type="predicted"/>